<dbReference type="EMBL" id="CYZV01000042">
    <property type="protein sequence ID" value="CUO71248.1"/>
    <property type="molecule type" value="Genomic_DNA"/>
</dbReference>
<evidence type="ECO:0000256" key="5">
    <source>
        <dbReference type="PROSITE-ProRule" id="PRU01026"/>
    </source>
</evidence>
<dbReference type="InterPro" id="IPR001737">
    <property type="entry name" value="KsgA/Erm"/>
</dbReference>
<dbReference type="GO" id="GO:0000179">
    <property type="term" value="F:rRNA (adenine-N6,N6-)-dimethyltransferase activity"/>
    <property type="evidence" value="ECO:0007669"/>
    <property type="project" value="UniProtKB-UniRule"/>
</dbReference>
<comment type="similarity">
    <text evidence="5">Belongs to the class I-like SAM-binding methyltransferase superfamily. rRNA adenine N(6)-methyltransferase family.</text>
</comment>
<dbReference type="PROSITE" id="PS51689">
    <property type="entry name" value="SAM_RNA_A_N6_MT"/>
    <property type="match status" value="1"/>
</dbReference>
<dbReference type="InterPro" id="IPR029063">
    <property type="entry name" value="SAM-dependent_MTases_sf"/>
</dbReference>
<dbReference type="RefSeq" id="WP_055277753.1">
    <property type="nucleotide sequence ID" value="NZ_CYZV01000042.1"/>
</dbReference>
<gene>
    <name evidence="7" type="primary">ubiE_2</name>
    <name evidence="7" type="ORF">ERS852470_03144</name>
</gene>
<evidence type="ECO:0000313" key="7">
    <source>
        <dbReference type="EMBL" id="CUO71248.1"/>
    </source>
</evidence>
<reference evidence="7 8" key="1">
    <citation type="submission" date="2015-09" db="EMBL/GenBank/DDBJ databases">
        <authorList>
            <consortium name="Pathogen Informatics"/>
        </authorList>
    </citation>
    <scope>NUCLEOTIDE SEQUENCE [LARGE SCALE GENOMIC DNA]</scope>
    <source>
        <strain evidence="7 8">2789STDY5834855</strain>
    </source>
</reference>
<dbReference type="CDD" id="cd02440">
    <property type="entry name" value="AdoMet_MTases"/>
    <property type="match status" value="1"/>
</dbReference>
<feature type="domain" description="Methyltransferase" evidence="6">
    <location>
        <begin position="40"/>
        <end position="101"/>
    </location>
</feature>
<dbReference type="GO" id="GO:0043770">
    <property type="term" value="F:demethylmenaquinone methyltransferase activity"/>
    <property type="evidence" value="ECO:0007669"/>
    <property type="project" value="UniProtKB-EC"/>
</dbReference>
<dbReference type="Gene3D" id="3.40.50.150">
    <property type="entry name" value="Vaccinia Virus protein VP39"/>
    <property type="match status" value="1"/>
</dbReference>
<keyword evidence="1 5" id="KW-0489">Methyltransferase</keyword>
<evidence type="ECO:0000313" key="8">
    <source>
        <dbReference type="Proteomes" id="UP000095558"/>
    </source>
</evidence>
<dbReference type="Proteomes" id="UP000095558">
    <property type="component" value="Unassembled WGS sequence"/>
</dbReference>
<keyword evidence="2 5" id="KW-0808">Transferase</keyword>
<feature type="binding site" evidence="5">
    <location>
        <position position="90"/>
    </location>
    <ligand>
        <name>S-adenosyl-L-methionine</name>
        <dbReference type="ChEBI" id="CHEBI:59789"/>
    </ligand>
</feature>
<proteinExistence type="inferred from homology"/>
<dbReference type="STRING" id="84024.ERS852471_03264"/>
<dbReference type="OrthoDB" id="7365827at2"/>
<dbReference type="Pfam" id="PF13649">
    <property type="entry name" value="Methyltransf_25"/>
    <property type="match status" value="1"/>
</dbReference>
<keyword evidence="4 5" id="KW-0694">RNA-binding</keyword>
<protein>
    <submittedName>
        <fullName evidence="7">Methlytransferase</fullName>
        <ecNumber evidence="7">2.1.1.163</ecNumber>
    </submittedName>
</protein>
<evidence type="ECO:0000256" key="4">
    <source>
        <dbReference type="ARBA" id="ARBA00022884"/>
    </source>
</evidence>
<dbReference type="InterPro" id="IPR041698">
    <property type="entry name" value="Methyltransf_25"/>
</dbReference>
<comment type="caution">
    <text evidence="5">Lacks conserved residue(s) required for the propagation of feature annotation.</text>
</comment>
<keyword evidence="3 5" id="KW-0949">S-adenosyl-L-methionine</keyword>
<evidence type="ECO:0000259" key="6">
    <source>
        <dbReference type="Pfam" id="PF13649"/>
    </source>
</evidence>
<accession>A0A174HDJ9</accession>
<evidence type="ECO:0000256" key="3">
    <source>
        <dbReference type="ARBA" id="ARBA00022691"/>
    </source>
</evidence>
<dbReference type="SUPFAM" id="SSF53335">
    <property type="entry name" value="S-adenosyl-L-methionine-dependent methyltransferases"/>
    <property type="match status" value="1"/>
</dbReference>
<evidence type="ECO:0000256" key="2">
    <source>
        <dbReference type="ARBA" id="ARBA00022679"/>
    </source>
</evidence>
<sequence>MNNREFFNSLAYKWDEMCHHDDKKIRKILQLSDIEKGSKILDIGTGTGILISYLLEKSPSKLVAVDISENMIEVAREKYKKENVEFVVSDIMNFNEGRYDYSATRCNVKSVA</sequence>
<name>A0A174HDJ9_9CLOT</name>
<dbReference type="PANTHER" id="PTHR43861">
    <property type="entry name" value="TRANS-ACONITATE 2-METHYLTRANSFERASE-RELATED"/>
    <property type="match status" value="1"/>
</dbReference>
<organism evidence="7 8">
    <name type="scientific">Clostridium disporicum</name>
    <dbReference type="NCBI Taxonomy" id="84024"/>
    <lineage>
        <taxon>Bacteria</taxon>
        <taxon>Bacillati</taxon>
        <taxon>Bacillota</taxon>
        <taxon>Clostridia</taxon>
        <taxon>Eubacteriales</taxon>
        <taxon>Clostridiaceae</taxon>
        <taxon>Clostridium</taxon>
    </lineage>
</organism>
<feature type="binding site" evidence="5">
    <location>
        <position position="66"/>
    </location>
    <ligand>
        <name>S-adenosyl-L-methionine</name>
        <dbReference type="ChEBI" id="CHEBI:59789"/>
    </ligand>
</feature>
<evidence type="ECO:0000256" key="1">
    <source>
        <dbReference type="ARBA" id="ARBA00022603"/>
    </source>
</evidence>
<dbReference type="EC" id="2.1.1.163" evidence="7"/>
<dbReference type="AlphaFoldDB" id="A0A174HDJ9"/>
<feature type="binding site" evidence="5">
    <location>
        <position position="44"/>
    </location>
    <ligand>
        <name>S-adenosyl-L-methionine</name>
        <dbReference type="ChEBI" id="CHEBI:59789"/>
    </ligand>
</feature>
<dbReference type="GO" id="GO:0003723">
    <property type="term" value="F:RNA binding"/>
    <property type="evidence" value="ECO:0007669"/>
    <property type="project" value="UniProtKB-UniRule"/>
</dbReference>